<dbReference type="OMA" id="MWVLAFE"/>
<gene>
    <name evidence="2" type="ORF">scyTo_0008007</name>
</gene>
<evidence type="ECO:0000256" key="1">
    <source>
        <dbReference type="SAM" id="Phobius"/>
    </source>
</evidence>
<sequence>MWGEPISFWKSCSSPLQYQWVLAFEIFIPLVLFFILLGLRQKKPTIPVKEAFYTAAPLTSAGILPVMQSLCPDGQRDEFGFLQYSNSTVTQLLERINEVVEESNLFDPDRRGLEEELESLRHHLESMNNDPSSVENHFNSSRGFTLGSVVKDQDELQNFLTHNLSMSNETAGLLLGSSVNLKEVFRLCFGSYPSAVDSGLDSESWDAFNAGEKLLQLEIRECSTALALLQVYYQLKQCCSTDPRRVMKMNYS</sequence>
<accession>A0A401P257</accession>
<proteinExistence type="predicted"/>
<protein>
    <recommendedName>
        <fullName evidence="4">ATP-binding cassette sub-family A member 2</fullName>
    </recommendedName>
</protein>
<dbReference type="AlphaFoldDB" id="A0A401P257"/>
<feature type="transmembrane region" description="Helical" evidence="1">
    <location>
        <begin position="20"/>
        <end position="39"/>
    </location>
</feature>
<comment type="caution">
    <text evidence="2">The sequence shown here is derived from an EMBL/GenBank/DDBJ whole genome shotgun (WGS) entry which is preliminary data.</text>
</comment>
<evidence type="ECO:0000313" key="3">
    <source>
        <dbReference type="Proteomes" id="UP000288216"/>
    </source>
</evidence>
<organism evidence="2 3">
    <name type="scientific">Scyliorhinus torazame</name>
    <name type="common">Cloudy catshark</name>
    <name type="synonym">Catulus torazame</name>
    <dbReference type="NCBI Taxonomy" id="75743"/>
    <lineage>
        <taxon>Eukaryota</taxon>
        <taxon>Metazoa</taxon>
        <taxon>Chordata</taxon>
        <taxon>Craniata</taxon>
        <taxon>Vertebrata</taxon>
        <taxon>Chondrichthyes</taxon>
        <taxon>Elasmobranchii</taxon>
        <taxon>Galeomorphii</taxon>
        <taxon>Galeoidea</taxon>
        <taxon>Carcharhiniformes</taxon>
        <taxon>Scyliorhinidae</taxon>
        <taxon>Scyliorhinus</taxon>
    </lineage>
</organism>
<reference evidence="2 3" key="1">
    <citation type="journal article" date="2018" name="Nat. Ecol. Evol.">
        <title>Shark genomes provide insights into elasmobranch evolution and the origin of vertebrates.</title>
        <authorList>
            <person name="Hara Y"/>
            <person name="Yamaguchi K"/>
            <person name="Onimaru K"/>
            <person name="Kadota M"/>
            <person name="Koyanagi M"/>
            <person name="Keeley SD"/>
            <person name="Tatsumi K"/>
            <person name="Tanaka K"/>
            <person name="Motone F"/>
            <person name="Kageyama Y"/>
            <person name="Nozu R"/>
            <person name="Adachi N"/>
            <person name="Nishimura O"/>
            <person name="Nakagawa R"/>
            <person name="Tanegashima C"/>
            <person name="Kiyatake I"/>
            <person name="Matsumoto R"/>
            <person name="Murakumo K"/>
            <person name="Nishida K"/>
            <person name="Terakita A"/>
            <person name="Kuratani S"/>
            <person name="Sato K"/>
            <person name="Hyodo S Kuraku.S."/>
        </authorList>
    </citation>
    <scope>NUCLEOTIDE SEQUENCE [LARGE SCALE GENOMIC DNA]</scope>
</reference>
<evidence type="ECO:0000313" key="2">
    <source>
        <dbReference type="EMBL" id="GCB67177.1"/>
    </source>
</evidence>
<dbReference type="Proteomes" id="UP000288216">
    <property type="component" value="Unassembled WGS sequence"/>
</dbReference>
<keyword evidence="3" id="KW-1185">Reference proteome</keyword>
<evidence type="ECO:0008006" key="4">
    <source>
        <dbReference type="Google" id="ProtNLM"/>
    </source>
</evidence>
<keyword evidence="1" id="KW-0812">Transmembrane</keyword>
<keyword evidence="1" id="KW-1133">Transmembrane helix</keyword>
<keyword evidence="1" id="KW-0472">Membrane</keyword>
<dbReference type="OrthoDB" id="9372109at2759"/>
<dbReference type="EMBL" id="BFAA01002997">
    <property type="protein sequence ID" value="GCB67177.1"/>
    <property type="molecule type" value="Genomic_DNA"/>
</dbReference>
<name>A0A401P257_SCYTO</name>
<dbReference type="STRING" id="75743.A0A401P257"/>